<keyword evidence="3" id="KW-1185">Reference proteome</keyword>
<dbReference type="RefSeq" id="WP_354010113.1">
    <property type="nucleotide sequence ID" value="NZ_JBEWTA010000001.1"/>
</dbReference>
<comment type="caution">
    <text evidence="2">The sequence shown here is derived from an EMBL/GenBank/DDBJ whole genome shotgun (WGS) entry which is preliminary data.</text>
</comment>
<organism evidence="2 3">
    <name type="scientific">Endozoicomonas lisbonensis</name>
    <dbReference type="NCBI Taxonomy" id="3120522"/>
    <lineage>
        <taxon>Bacteria</taxon>
        <taxon>Pseudomonadati</taxon>
        <taxon>Pseudomonadota</taxon>
        <taxon>Gammaproteobacteria</taxon>
        <taxon>Oceanospirillales</taxon>
        <taxon>Endozoicomonadaceae</taxon>
        <taxon>Endozoicomonas</taxon>
    </lineage>
</organism>
<dbReference type="SUPFAM" id="SSF143120">
    <property type="entry name" value="YefM-like"/>
    <property type="match status" value="1"/>
</dbReference>
<proteinExistence type="inferred from homology"/>
<dbReference type="Proteomes" id="UP001549366">
    <property type="component" value="Unassembled WGS sequence"/>
</dbReference>
<evidence type="ECO:0000256" key="1">
    <source>
        <dbReference type="ARBA" id="ARBA00009981"/>
    </source>
</evidence>
<sequence>MKTLPLSRFRRNMNSISKKLADDRISRLIVTRRGKPWIAALSPQYYDDHENQIKQKIEELNRIRGNETEALDDQ</sequence>
<reference evidence="2 3" key="1">
    <citation type="submission" date="2024-06" db="EMBL/GenBank/DDBJ databases">
        <title>Genomic Encyclopedia of Type Strains, Phase V (KMG-V): Genome sequencing to study the core and pangenomes of soil and plant-associated prokaryotes.</title>
        <authorList>
            <person name="Whitman W."/>
        </authorList>
    </citation>
    <scope>NUCLEOTIDE SEQUENCE [LARGE SCALE GENOMIC DNA]</scope>
    <source>
        <strain evidence="2 3">NE40</strain>
    </source>
</reference>
<name>A0ABV2SD87_9GAMM</name>
<accession>A0ABV2SD87</accession>
<protein>
    <submittedName>
        <fullName evidence="2">PHD/YefM family antitoxin component YafN of YafNO toxin-antitoxin module</fullName>
    </submittedName>
</protein>
<dbReference type="InterPro" id="IPR036165">
    <property type="entry name" value="YefM-like_sf"/>
</dbReference>
<evidence type="ECO:0000313" key="2">
    <source>
        <dbReference type="EMBL" id="MET4755725.1"/>
    </source>
</evidence>
<dbReference type="EMBL" id="JBEWTB010000002">
    <property type="protein sequence ID" value="MET4755725.1"/>
    <property type="molecule type" value="Genomic_DNA"/>
</dbReference>
<comment type="similarity">
    <text evidence="1">Belongs to the phD/YefM antitoxin family.</text>
</comment>
<evidence type="ECO:0000313" key="3">
    <source>
        <dbReference type="Proteomes" id="UP001549366"/>
    </source>
</evidence>
<gene>
    <name evidence="2" type="ORF">V5J35_000917</name>
</gene>